<evidence type="ECO:0000313" key="2">
    <source>
        <dbReference type="Proteomes" id="UP001162060"/>
    </source>
</evidence>
<dbReference type="AlphaFoldDB" id="A0AAV1TH08"/>
<evidence type="ECO:0000313" key="1">
    <source>
        <dbReference type="EMBL" id="CAK7919252.1"/>
    </source>
</evidence>
<organism evidence="1 2">
    <name type="scientific">Peronospora matthiolae</name>
    <dbReference type="NCBI Taxonomy" id="2874970"/>
    <lineage>
        <taxon>Eukaryota</taxon>
        <taxon>Sar</taxon>
        <taxon>Stramenopiles</taxon>
        <taxon>Oomycota</taxon>
        <taxon>Peronosporomycetes</taxon>
        <taxon>Peronosporales</taxon>
        <taxon>Peronosporaceae</taxon>
        <taxon>Peronospora</taxon>
    </lineage>
</organism>
<protein>
    <submittedName>
        <fullName evidence="1">Uncharacterized protein</fullName>
    </submittedName>
</protein>
<name>A0AAV1TH08_9STRA</name>
<accession>A0AAV1TH08</accession>
<sequence>MTLTKLSLRDDRSRDDVAVKVLPWPLDKCKLAQ</sequence>
<gene>
    <name evidence="1" type="ORF">PM001_LOCUS5957</name>
</gene>
<proteinExistence type="predicted"/>
<dbReference type="Proteomes" id="UP001162060">
    <property type="component" value="Unassembled WGS sequence"/>
</dbReference>
<comment type="caution">
    <text evidence="1">The sequence shown here is derived from an EMBL/GenBank/DDBJ whole genome shotgun (WGS) entry which is preliminary data.</text>
</comment>
<dbReference type="EMBL" id="CAKLBY020000048">
    <property type="protein sequence ID" value="CAK7919252.1"/>
    <property type="molecule type" value="Genomic_DNA"/>
</dbReference>
<reference evidence="1" key="1">
    <citation type="submission" date="2024-01" db="EMBL/GenBank/DDBJ databases">
        <authorList>
            <person name="Webb A."/>
        </authorList>
    </citation>
    <scope>NUCLEOTIDE SEQUENCE</scope>
    <source>
        <strain evidence="1">Pm1</strain>
    </source>
</reference>